<evidence type="ECO:0000256" key="1">
    <source>
        <dbReference type="ARBA" id="ARBA00001619"/>
    </source>
</evidence>
<dbReference type="PANTHER" id="PTHR43334:SF1">
    <property type="entry name" value="3-HYDROXYPROPIONATE--COA LIGASE [ADP-FORMING]"/>
    <property type="match status" value="1"/>
</dbReference>
<proteinExistence type="predicted"/>
<keyword evidence="4" id="KW-0547">Nucleotide-binding</keyword>
<name>A0A2U1S7J5_9EURY</name>
<feature type="domain" description="CoA-binding" evidence="6">
    <location>
        <begin position="7"/>
        <end position="103"/>
    </location>
</feature>
<dbReference type="Pfam" id="PF13380">
    <property type="entry name" value="CoA_binding_2"/>
    <property type="match status" value="1"/>
</dbReference>
<dbReference type="NCBIfam" id="TIGR02717">
    <property type="entry name" value="AcCoA-syn-alpha"/>
    <property type="match status" value="1"/>
</dbReference>
<dbReference type="EMBL" id="MZGU01000004">
    <property type="protein sequence ID" value="PWB86093.1"/>
    <property type="molecule type" value="Genomic_DNA"/>
</dbReference>
<dbReference type="Gene3D" id="3.30.1490.20">
    <property type="entry name" value="ATP-grasp fold, A domain"/>
    <property type="match status" value="1"/>
</dbReference>
<dbReference type="InterPro" id="IPR014089">
    <property type="entry name" value="AcCoA-synth-alpha"/>
</dbReference>
<dbReference type="InterPro" id="IPR016102">
    <property type="entry name" value="Succinyl-CoA_synth-like"/>
</dbReference>
<protein>
    <recommendedName>
        <fullName evidence="2">acetate--CoA ligase (ADP-forming)</fullName>
        <ecNumber evidence="2">6.2.1.13</ecNumber>
    </recommendedName>
</protein>
<gene>
    <name evidence="7" type="ORF">MBBWO_09470</name>
</gene>
<dbReference type="Gene3D" id="3.30.470.20">
    <property type="entry name" value="ATP-grasp fold, B domain"/>
    <property type="match status" value="1"/>
</dbReference>
<evidence type="ECO:0000313" key="8">
    <source>
        <dbReference type="Proteomes" id="UP000245577"/>
    </source>
</evidence>
<dbReference type="InterPro" id="IPR043938">
    <property type="entry name" value="Ligase_CoA_dom"/>
</dbReference>
<dbReference type="SUPFAM" id="SSF56059">
    <property type="entry name" value="Glutathione synthetase ATP-binding domain-like"/>
    <property type="match status" value="1"/>
</dbReference>
<reference evidence="7 8" key="1">
    <citation type="submission" date="2017-03" db="EMBL/GenBank/DDBJ databases">
        <title>Genome sequence of Methanobrevibacter wosei.</title>
        <authorList>
            <person name="Poehlein A."/>
            <person name="Seedorf H."/>
            <person name="Daniel R."/>
        </authorList>
    </citation>
    <scope>NUCLEOTIDE SEQUENCE [LARGE SCALE GENOMIC DNA]</scope>
    <source>
        <strain evidence="7 8">DSM 11979</strain>
    </source>
</reference>
<sequence>MRDLNKIFKPDSVAVIGASNTPGKVGYIIVDNMVSGGYQGKIYPVNPNADGEIQGLKAYANIKDIPDKVDLVIMSIPAVFVNDSVRDCGEAGVENMVVISAGFKEIGEEGAKLEEELTALGEEYGINIIGPNSLGTTDSHTPLNSSFSQMMPPAGNIAFISQSGAMMVAILDWSVRSGIGFSKVISLGNKAGVTETELMKYLADDPETAVIICYLESISEDDDFINSMRETAAKKPIIILKSGSSSAGAEAASSHTGALAGSDLAFDTAFKQSGILRVETMADLFDLGLAFSKAPLPTGPNVAIITNAGGGGVVTVDAMEKAGLKLVQFDDETKARLRECIPDEGSANNPIDVLGDAPVQRYKESLDIVLEDDQVDSLIIMVCPTASADPDGIAKVILEAEKKFTKPIMVVNMGGPSFDNANDMLRANNVPTYVFPETAVKALEAMTRYARVEERNYTDCVSNIEGTNKEEVAKIFAKVKEDGRDTLLGSEAYAVADAYGISAAPIKLATSASDAGDLAEEMEFPVVLKIASDKILHKSDIGGVKVGIENREEAEAAYDEIIANAKKAHPDIIPDGVEVQKMMPSGQEVLVGMVKDRQFGPMIAFGMGGIYVNLIEDVSFKLAKGLTCDEIDEQIENTKVATLLKGYRGEAPCDIEEVKEAIKRVAKLTIDFPEISELDINPIFVYEEGSSALDVKIKLD</sequence>
<dbReference type="AlphaFoldDB" id="A0A2U1S7J5"/>
<evidence type="ECO:0000256" key="5">
    <source>
        <dbReference type="ARBA" id="ARBA00022840"/>
    </source>
</evidence>
<dbReference type="Pfam" id="PF19045">
    <property type="entry name" value="Ligase_CoA_2"/>
    <property type="match status" value="1"/>
</dbReference>
<dbReference type="EC" id="6.2.1.13" evidence="2"/>
<keyword evidence="5" id="KW-0067">ATP-binding</keyword>
<dbReference type="GO" id="GO:0043758">
    <property type="term" value="F:acetate-CoA ligase (ADP-forming) activity"/>
    <property type="evidence" value="ECO:0007669"/>
    <property type="project" value="UniProtKB-EC"/>
</dbReference>
<keyword evidence="3" id="KW-0436">Ligase</keyword>
<dbReference type="FunFam" id="3.30.1490.20:FF:000020">
    <property type="entry name" value="Protein lysine acetyltransferase"/>
    <property type="match status" value="1"/>
</dbReference>
<comment type="caution">
    <text evidence="7">The sequence shown here is derived from an EMBL/GenBank/DDBJ whole genome shotgun (WGS) entry which is preliminary data.</text>
</comment>
<dbReference type="InterPro" id="IPR013815">
    <property type="entry name" value="ATP_grasp_subdomain_1"/>
</dbReference>
<dbReference type="InterPro" id="IPR051538">
    <property type="entry name" value="Acyl-CoA_Synth/Transferase"/>
</dbReference>
<dbReference type="PANTHER" id="PTHR43334">
    <property type="entry name" value="ACETATE--COA LIGASE [ADP-FORMING]"/>
    <property type="match status" value="1"/>
</dbReference>
<dbReference type="Pfam" id="PF13607">
    <property type="entry name" value="Succ_CoA_lig"/>
    <property type="match status" value="1"/>
</dbReference>
<dbReference type="GO" id="GO:0005524">
    <property type="term" value="F:ATP binding"/>
    <property type="evidence" value="ECO:0007669"/>
    <property type="project" value="UniProtKB-KW"/>
</dbReference>
<keyword evidence="8" id="KW-1185">Reference proteome</keyword>
<evidence type="ECO:0000259" key="6">
    <source>
        <dbReference type="SMART" id="SM00881"/>
    </source>
</evidence>
<dbReference type="RefSeq" id="WP_116669732.1">
    <property type="nucleotide sequence ID" value="NZ_CALIUN010000004.1"/>
</dbReference>
<dbReference type="SUPFAM" id="SSF51735">
    <property type="entry name" value="NAD(P)-binding Rossmann-fold domains"/>
    <property type="match status" value="1"/>
</dbReference>
<dbReference type="Proteomes" id="UP000245577">
    <property type="component" value="Unassembled WGS sequence"/>
</dbReference>
<dbReference type="InterPro" id="IPR003781">
    <property type="entry name" value="CoA-bd"/>
</dbReference>
<dbReference type="Pfam" id="PF13549">
    <property type="entry name" value="ATP-grasp_5"/>
    <property type="match status" value="1"/>
</dbReference>
<comment type="catalytic activity">
    <reaction evidence="1">
        <text>acetate + ATP + CoA = acetyl-CoA + ADP + phosphate</text>
        <dbReference type="Rhea" id="RHEA:15081"/>
        <dbReference type="ChEBI" id="CHEBI:30089"/>
        <dbReference type="ChEBI" id="CHEBI:30616"/>
        <dbReference type="ChEBI" id="CHEBI:43474"/>
        <dbReference type="ChEBI" id="CHEBI:57287"/>
        <dbReference type="ChEBI" id="CHEBI:57288"/>
        <dbReference type="ChEBI" id="CHEBI:456216"/>
        <dbReference type="EC" id="6.2.1.13"/>
    </reaction>
</comment>
<evidence type="ECO:0000256" key="4">
    <source>
        <dbReference type="ARBA" id="ARBA00022741"/>
    </source>
</evidence>
<dbReference type="SUPFAM" id="SSF52210">
    <property type="entry name" value="Succinyl-CoA synthetase domains"/>
    <property type="match status" value="2"/>
</dbReference>
<dbReference type="Gene3D" id="3.40.50.720">
    <property type="entry name" value="NAD(P)-binding Rossmann-like Domain"/>
    <property type="match status" value="1"/>
</dbReference>
<evidence type="ECO:0000313" key="7">
    <source>
        <dbReference type="EMBL" id="PWB86093.1"/>
    </source>
</evidence>
<dbReference type="OrthoDB" id="18103at2157"/>
<organism evidence="7 8">
    <name type="scientific">Methanobrevibacter woesei</name>
    <dbReference type="NCBI Taxonomy" id="190976"/>
    <lineage>
        <taxon>Archaea</taxon>
        <taxon>Methanobacteriati</taxon>
        <taxon>Methanobacteriota</taxon>
        <taxon>Methanomada group</taxon>
        <taxon>Methanobacteria</taxon>
        <taxon>Methanobacteriales</taxon>
        <taxon>Methanobacteriaceae</taxon>
        <taxon>Methanobrevibacter</taxon>
    </lineage>
</organism>
<dbReference type="Gene3D" id="3.40.50.261">
    <property type="entry name" value="Succinyl-CoA synthetase domains"/>
    <property type="match status" value="2"/>
</dbReference>
<evidence type="ECO:0000256" key="2">
    <source>
        <dbReference type="ARBA" id="ARBA00012957"/>
    </source>
</evidence>
<dbReference type="InterPro" id="IPR036291">
    <property type="entry name" value="NAD(P)-bd_dom_sf"/>
</dbReference>
<evidence type="ECO:0000256" key="3">
    <source>
        <dbReference type="ARBA" id="ARBA00022598"/>
    </source>
</evidence>
<accession>A0A2U1S7J5</accession>
<dbReference type="SMART" id="SM00881">
    <property type="entry name" value="CoA_binding"/>
    <property type="match status" value="1"/>
</dbReference>
<dbReference type="InterPro" id="IPR032875">
    <property type="entry name" value="Succ_CoA_lig_flav_dom"/>
</dbReference>